<protein>
    <recommendedName>
        <fullName evidence="4">Ubiquitin 3 binding protein But2 C-terminal domain-containing protein</fullName>
    </recommendedName>
</protein>
<dbReference type="AlphaFoldDB" id="A0AA40ECG0"/>
<organism evidence="2 3">
    <name type="scientific">Lasiosphaeria miniovina</name>
    <dbReference type="NCBI Taxonomy" id="1954250"/>
    <lineage>
        <taxon>Eukaryota</taxon>
        <taxon>Fungi</taxon>
        <taxon>Dikarya</taxon>
        <taxon>Ascomycota</taxon>
        <taxon>Pezizomycotina</taxon>
        <taxon>Sordariomycetes</taxon>
        <taxon>Sordariomycetidae</taxon>
        <taxon>Sordariales</taxon>
        <taxon>Lasiosphaeriaceae</taxon>
        <taxon>Lasiosphaeria</taxon>
    </lineage>
</organism>
<proteinExistence type="predicted"/>
<dbReference type="Proteomes" id="UP001172101">
    <property type="component" value="Unassembled WGS sequence"/>
</dbReference>
<sequence length="204" mass="21568">MQLTATALSILTTFFGLTTALPTNTYANTHANRPRDTAPVKTLLPSSIANFDIGTGEIGCDATIGFISRYAPWGGNDISTLVTFTFPSDIDFTSKTCQLQFSLWPEDSVAGTAQVDLFSSLAPADCTSGSEKDMVSNQRGAHLGRLAVSPGMLTRWISNEGGSAAPCPPAGSVLGYELAPVGDEDGVEWDATTAKARGLFLQYY</sequence>
<reference evidence="2" key="1">
    <citation type="submission" date="2023-06" db="EMBL/GenBank/DDBJ databases">
        <title>Genome-scale phylogeny and comparative genomics of the fungal order Sordariales.</title>
        <authorList>
            <consortium name="Lawrence Berkeley National Laboratory"/>
            <person name="Hensen N."/>
            <person name="Bonometti L."/>
            <person name="Westerberg I."/>
            <person name="Brannstrom I.O."/>
            <person name="Guillou S."/>
            <person name="Cros-Aarteil S."/>
            <person name="Calhoun S."/>
            <person name="Haridas S."/>
            <person name="Kuo A."/>
            <person name="Mondo S."/>
            <person name="Pangilinan J."/>
            <person name="Riley R."/>
            <person name="LaButti K."/>
            <person name="Andreopoulos B."/>
            <person name="Lipzen A."/>
            <person name="Chen C."/>
            <person name="Yanf M."/>
            <person name="Daum C."/>
            <person name="Ng V."/>
            <person name="Clum A."/>
            <person name="Steindorff A."/>
            <person name="Ohm R."/>
            <person name="Martin F."/>
            <person name="Silar P."/>
            <person name="Natvig D."/>
            <person name="Lalanne C."/>
            <person name="Gautier V."/>
            <person name="Ament-velasquez S.L."/>
            <person name="Kruys A."/>
            <person name="Hutchinson M.I."/>
            <person name="Powell A.J."/>
            <person name="Barry K."/>
            <person name="Miller A.N."/>
            <person name="Grigoriev I.V."/>
            <person name="Debuchy R."/>
            <person name="Gladieux P."/>
            <person name="Thoren M.H."/>
            <person name="Johannesson H."/>
        </authorList>
    </citation>
    <scope>NUCLEOTIDE SEQUENCE</scope>
    <source>
        <strain evidence="2">SMH2392-1A</strain>
    </source>
</reference>
<feature type="chain" id="PRO_5041386186" description="Ubiquitin 3 binding protein But2 C-terminal domain-containing protein" evidence="1">
    <location>
        <begin position="21"/>
        <end position="204"/>
    </location>
</feature>
<feature type="signal peptide" evidence="1">
    <location>
        <begin position="1"/>
        <end position="20"/>
    </location>
</feature>
<dbReference type="GeneID" id="85324052"/>
<dbReference type="EMBL" id="JAUIRO010000001">
    <property type="protein sequence ID" value="KAK0733192.1"/>
    <property type="molecule type" value="Genomic_DNA"/>
</dbReference>
<name>A0AA40ECG0_9PEZI</name>
<evidence type="ECO:0008006" key="4">
    <source>
        <dbReference type="Google" id="ProtNLM"/>
    </source>
</evidence>
<dbReference type="RefSeq" id="XP_060302069.1">
    <property type="nucleotide sequence ID" value="XM_060440782.1"/>
</dbReference>
<evidence type="ECO:0000313" key="3">
    <source>
        <dbReference type="Proteomes" id="UP001172101"/>
    </source>
</evidence>
<keyword evidence="1" id="KW-0732">Signal</keyword>
<keyword evidence="3" id="KW-1185">Reference proteome</keyword>
<evidence type="ECO:0000313" key="2">
    <source>
        <dbReference type="EMBL" id="KAK0733192.1"/>
    </source>
</evidence>
<accession>A0AA40ECG0</accession>
<gene>
    <name evidence="2" type="ORF">B0T26DRAFT_683086</name>
</gene>
<comment type="caution">
    <text evidence="2">The sequence shown here is derived from an EMBL/GenBank/DDBJ whole genome shotgun (WGS) entry which is preliminary data.</text>
</comment>
<evidence type="ECO:0000256" key="1">
    <source>
        <dbReference type="SAM" id="SignalP"/>
    </source>
</evidence>